<keyword evidence="6" id="KW-0406">Ion transport</keyword>
<dbReference type="GO" id="GO:0006302">
    <property type="term" value="P:double-strand break repair"/>
    <property type="evidence" value="ECO:0007669"/>
    <property type="project" value="InterPro"/>
</dbReference>
<dbReference type="PANTHER" id="PTHR42771:SF2">
    <property type="entry name" value="IRON(3+)-HYDROXAMATE IMPORT ATP-BINDING PROTEIN FHUC"/>
    <property type="match status" value="1"/>
</dbReference>
<keyword evidence="5" id="KW-0408">Iron</keyword>
<keyword evidence="12" id="KW-1185">Reference proteome</keyword>
<evidence type="ECO:0000256" key="2">
    <source>
        <dbReference type="ARBA" id="ARBA00022448"/>
    </source>
</evidence>
<dbReference type="GO" id="GO:0016887">
    <property type="term" value="F:ATP hydrolysis activity"/>
    <property type="evidence" value="ECO:0007669"/>
    <property type="project" value="InterPro"/>
</dbReference>
<dbReference type="Gene3D" id="3.40.50.300">
    <property type="entry name" value="P-loop containing nucleotide triphosphate hydrolases"/>
    <property type="match status" value="2"/>
</dbReference>
<dbReference type="EMBL" id="CP061032">
    <property type="protein sequence ID" value="QNP90150.1"/>
    <property type="molecule type" value="Genomic_DNA"/>
</dbReference>
<dbReference type="Pfam" id="PF13476">
    <property type="entry name" value="AAA_23"/>
    <property type="match status" value="1"/>
</dbReference>
<keyword evidence="2" id="KW-0813">Transport</keyword>
<evidence type="ECO:0000256" key="3">
    <source>
        <dbReference type="ARBA" id="ARBA00022475"/>
    </source>
</evidence>
<dbReference type="KEGG" id="cluj:IAU68_10970"/>
<dbReference type="GO" id="GO:0005524">
    <property type="term" value="F:ATP binding"/>
    <property type="evidence" value="ECO:0007669"/>
    <property type="project" value="InterPro"/>
</dbReference>
<reference evidence="11 12" key="1">
    <citation type="submission" date="2020-08" db="EMBL/GenBank/DDBJ databases">
        <title>novel species in genus Corynebacterium.</title>
        <authorList>
            <person name="Zhang G."/>
        </authorList>
    </citation>
    <scope>NUCLEOTIDE SEQUENCE [LARGE SCALE GENOMIC DNA]</scope>
    <source>
        <strain evidence="10">Zg-917</strain>
        <strain evidence="11 12">zg-917</strain>
    </source>
</reference>
<dbReference type="InterPro" id="IPR051535">
    <property type="entry name" value="Siderophore_ABC-ATPase"/>
</dbReference>
<dbReference type="Proteomes" id="UP000642876">
    <property type="component" value="Unassembled WGS sequence"/>
</dbReference>
<dbReference type="CDD" id="cd00267">
    <property type="entry name" value="ABC_ATPase"/>
    <property type="match status" value="1"/>
</dbReference>
<evidence type="ECO:0000256" key="5">
    <source>
        <dbReference type="ARBA" id="ARBA00023004"/>
    </source>
</evidence>
<name>A0A7H0JYN4_9CORY</name>
<protein>
    <submittedName>
        <fullName evidence="10">AAA family ATPase</fullName>
    </submittedName>
</protein>
<dbReference type="InterPro" id="IPR038729">
    <property type="entry name" value="Rad50/SbcC_AAA"/>
</dbReference>
<evidence type="ECO:0000256" key="1">
    <source>
        <dbReference type="ARBA" id="ARBA00004202"/>
    </source>
</evidence>
<organism evidence="10 11">
    <name type="scientific">Corynebacterium lujinxingii</name>
    <dbReference type="NCBI Taxonomy" id="2763010"/>
    <lineage>
        <taxon>Bacteria</taxon>
        <taxon>Bacillati</taxon>
        <taxon>Actinomycetota</taxon>
        <taxon>Actinomycetes</taxon>
        <taxon>Mycobacteriales</taxon>
        <taxon>Corynebacteriaceae</taxon>
        <taxon>Corynebacterium</taxon>
    </lineage>
</organism>
<accession>A0A7H0JYN4</accession>
<dbReference type="InterPro" id="IPR027417">
    <property type="entry name" value="P-loop_NTPase"/>
</dbReference>
<evidence type="ECO:0000256" key="7">
    <source>
        <dbReference type="ARBA" id="ARBA00023136"/>
    </source>
</evidence>
<evidence type="ECO:0000313" key="10">
    <source>
        <dbReference type="EMBL" id="QNP90150.1"/>
    </source>
</evidence>
<dbReference type="RefSeq" id="WP_171194574.1">
    <property type="nucleotide sequence ID" value="NZ_CP061032.1"/>
</dbReference>
<proteinExistence type="predicted"/>
<feature type="domain" description="AAA+ ATPase" evidence="8">
    <location>
        <begin position="35"/>
        <end position="186"/>
    </location>
</feature>
<dbReference type="InterPro" id="IPR003593">
    <property type="entry name" value="AAA+_ATPase"/>
</dbReference>
<evidence type="ECO:0000259" key="8">
    <source>
        <dbReference type="SMART" id="SM00382"/>
    </source>
</evidence>
<dbReference type="SMART" id="SM00382">
    <property type="entry name" value="AAA"/>
    <property type="match status" value="1"/>
</dbReference>
<gene>
    <name evidence="9" type="ORF">H7348_10380</name>
    <name evidence="10" type="ORF">IAU68_10970</name>
</gene>
<evidence type="ECO:0000313" key="9">
    <source>
        <dbReference type="EMBL" id="MBC3179702.1"/>
    </source>
</evidence>
<sequence length="225" mass="23763">MMFIERVDVDASAAPDWAVETPAISHVAEFGFALTHPITLITGDNGVGKSTLLEGMARAWGFTTEGGTWGVDKAGAHDPLYGALSLVTGPRAKAGYFLRGETHTRVTEFGGRSHGESVLELTSRLIPNALYLLDEPESGLSAVAQMALLAQLHALGEQGAQVVVVTHSPILLGIPGAEIVEVAADGVERGLAVEDTLAYRAMRDFLSDPHGIAEFMAEWAEGELG</sequence>
<dbReference type="AlphaFoldDB" id="A0A7H0JYN4"/>
<dbReference type="EMBL" id="JACMYE010000009">
    <property type="protein sequence ID" value="MBC3179702.1"/>
    <property type="molecule type" value="Genomic_DNA"/>
</dbReference>
<keyword evidence="3" id="KW-1003">Cell membrane</keyword>
<dbReference type="SUPFAM" id="SSF52540">
    <property type="entry name" value="P-loop containing nucleoside triphosphate hydrolases"/>
    <property type="match status" value="1"/>
</dbReference>
<dbReference type="Pfam" id="PF13304">
    <property type="entry name" value="AAA_21"/>
    <property type="match status" value="1"/>
</dbReference>
<evidence type="ECO:0000256" key="4">
    <source>
        <dbReference type="ARBA" id="ARBA00022496"/>
    </source>
</evidence>
<keyword evidence="4" id="KW-0410">Iron transport</keyword>
<dbReference type="InterPro" id="IPR003959">
    <property type="entry name" value="ATPase_AAA_core"/>
</dbReference>
<dbReference type="GO" id="GO:0006826">
    <property type="term" value="P:iron ion transport"/>
    <property type="evidence" value="ECO:0007669"/>
    <property type="project" value="UniProtKB-KW"/>
</dbReference>
<evidence type="ECO:0000313" key="12">
    <source>
        <dbReference type="Proteomes" id="UP000642876"/>
    </source>
</evidence>
<keyword evidence="7" id="KW-0472">Membrane</keyword>
<dbReference type="Proteomes" id="UP000516235">
    <property type="component" value="Chromosome"/>
</dbReference>
<dbReference type="PANTHER" id="PTHR42771">
    <property type="entry name" value="IRON(3+)-HYDROXAMATE IMPORT ATP-BINDING PROTEIN FHUC"/>
    <property type="match status" value="1"/>
</dbReference>
<evidence type="ECO:0000256" key="6">
    <source>
        <dbReference type="ARBA" id="ARBA00023065"/>
    </source>
</evidence>
<comment type="subcellular location">
    <subcellularLocation>
        <location evidence="1">Cell membrane</location>
        <topology evidence="1">Peripheral membrane protein</topology>
    </subcellularLocation>
</comment>
<dbReference type="GO" id="GO:0005886">
    <property type="term" value="C:plasma membrane"/>
    <property type="evidence" value="ECO:0007669"/>
    <property type="project" value="UniProtKB-SubCell"/>
</dbReference>
<evidence type="ECO:0000313" key="11">
    <source>
        <dbReference type="Proteomes" id="UP000516235"/>
    </source>
</evidence>